<feature type="compositionally biased region" description="Basic and acidic residues" evidence="1">
    <location>
        <begin position="136"/>
        <end position="149"/>
    </location>
</feature>
<dbReference type="WBParaSite" id="PSAMB.scaffold1654size28964.g14185.t1">
    <property type="protein sequence ID" value="PSAMB.scaffold1654size28964.g14185.t1"/>
    <property type="gene ID" value="PSAMB.scaffold1654size28964.g14185"/>
</dbReference>
<feature type="compositionally biased region" description="Low complexity" evidence="1">
    <location>
        <begin position="198"/>
        <end position="213"/>
    </location>
</feature>
<keyword evidence="2" id="KW-1185">Reference proteome</keyword>
<evidence type="ECO:0000256" key="1">
    <source>
        <dbReference type="SAM" id="MobiDB-lite"/>
    </source>
</evidence>
<name>A0A914V8C4_9BILA</name>
<dbReference type="AlphaFoldDB" id="A0A914V8C4"/>
<evidence type="ECO:0000313" key="3">
    <source>
        <dbReference type="WBParaSite" id="PSAMB.scaffold1654size28964.g14185.t1"/>
    </source>
</evidence>
<organism evidence="2 3">
    <name type="scientific">Plectus sambesii</name>
    <dbReference type="NCBI Taxonomy" id="2011161"/>
    <lineage>
        <taxon>Eukaryota</taxon>
        <taxon>Metazoa</taxon>
        <taxon>Ecdysozoa</taxon>
        <taxon>Nematoda</taxon>
        <taxon>Chromadorea</taxon>
        <taxon>Plectida</taxon>
        <taxon>Plectina</taxon>
        <taxon>Plectoidea</taxon>
        <taxon>Plectidae</taxon>
        <taxon>Plectus</taxon>
    </lineage>
</organism>
<feature type="region of interest" description="Disordered" evidence="1">
    <location>
        <begin position="1"/>
        <end position="160"/>
    </location>
</feature>
<feature type="compositionally biased region" description="Polar residues" evidence="1">
    <location>
        <begin position="81"/>
        <end position="92"/>
    </location>
</feature>
<dbReference type="Proteomes" id="UP000887566">
    <property type="component" value="Unplaced"/>
</dbReference>
<protein>
    <submittedName>
        <fullName evidence="3">Uncharacterized protein</fullName>
    </submittedName>
</protein>
<proteinExistence type="predicted"/>
<sequence>MKNWARSDSGPWGGRGRGEFRPPARATRSARRRCAESISRRRRRRRPARIDGGGAGWPVLGGRQKKLSEPEHVYGGGMSWANGTSATCSRNSRQGRRPPLLPLVNECSQPRGTKRDAKEQPPAVPAPPPKAAAVGDQREKMRTTADSKRDRHARRRQRAAGQCWVIGAGGVAWAAASGKATTTYRLPAAAYRPRRASSARSASSSAPARAPAR</sequence>
<accession>A0A914V8C4</accession>
<evidence type="ECO:0000313" key="2">
    <source>
        <dbReference type="Proteomes" id="UP000887566"/>
    </source>
</evidence>
<feature type="region of interest" description="Disordered" evidence="1">
    <location>
        <begin position="183"/>
        <end position="213"/>
    </location>
</feature>
<reference evidence="3" key="1">
    <citation type="submission" date="2022-11" db="UniProtKB">
        <authorList>
            <consortium name="WormBaseParasite"/>
        </authorList>
    </citation>
    <scope>IDENTIFICATION</scope>
</reference>